<feature type="region of interest" description="Disordered" evidence="1">
    <location>
        <begin position="152"/>
        <end position="171"/>
    </location>
</feature>
<reference evidence="2" key="1">
    <citation type="journal article" date="2022" name="bioRxiv">
        <title>Sequencing and chromosome-scale assembly of the giantPleurodeles waltlgenome.</title>
        <authorList>
            <person name="Brown T."/>
            <person name="Elewa A."/>
            <person name="Iarovenko S."/>
            <person name="Subramanian E."/>
            <person name="Araus A.J."/>
            <person name="Petzold A."/>
            <person name="Susuki M."/>
            <person name="Suzuki K.-i.T."/>
            <person name="Hayashi T."/>
            <person name="Toyoda A."/>
            <person name="Oliveira C."/>
            <person name="Osipova E."/>
            <person name="Leigh N.D."/>
            <person name="Simon A."/>
            <person name="Yun M.H."/>
        </authorList>
    </citation>
    <scope>NUCLEOTIDE SEQUENCE</scope>
    <source>
        <strain evidence="2">20211129_DDA</strain>
        <tissue evidence="2">Liver</tissue>
    </source>
</reference>
<dbReference type="AlphaFoldDB" id="A0AAV7RH43"/>
<organism evidence="2 3">
    <name type="scientific">Pleurodeles waltl</name>
    <name type="common">Iberian ribbed newt</name>
    <dbReference type="NCBI Taxonomy" id="8319"/>
    <lineage>
        <taxon>Eukaryota</taxon>
        <taxon>Metazoa</taxon>
        <taxon>Chordata</taxon>
        <taxon>Craniata</taxon>
        <taxon>Vertebrata</taxon>
        <taxon>Euteleostomi</taxon>
        <taxon>Amphibia</taxon>
        <taxon>Batrachia</taxon>
        <taxon>Caudata</taxon>
        <taxon>Salamandroidea</taxon>
        <taxon>Salamandridae</taxon>
        <taxon>Pleurodelinae</taxon>
        <taxon>Pleurodeles</taxon>
    </lineage>
</organism>
<feature type="region of interest" description="Disordered" evidence="1">
    <location>
        <begin position="1"/>
        <end position="34"/>
    </location>
</feature>
<gene>
    <name evidence="2" type="ORF">NDU88_002923</name>
</gene>
<evidence type="ECO:0000313" key="2">
    <source>
        <dbReference type="EMBL" id="KAJ1150125.1"/>
    </source>
</evidence>
<proteinExistence type="predicted"/>
<sequence>MLACSPPHSPSRGAKVRSPGRAAGVGGGQAKVSGAGRAALNGPVSEGGLGYCSEAAGRLQRSKARRHVGVEPTRELHPQGTRAAVIQGGDQWCEEACLLDFDEGSVEEGELVDEGEEEDWWAQGGAGPTNALSQSFQRSLQVQPAVGKALDGAHVGRRKAQERPPSFTAGEESSVVRRVSVAVEATGDLGNGAARLVRGIYVSNVGSEFLNSADDFKSLMMSDDVKMTSKVVG</sequence>
<accession>A0AAV7RH43</accession>
<comment type="caution">
    <text evidence="2">The sequence shown here is derived from an EMBL/GenBank/DDBJ whole genome shotgun (WGS) entry which is preliminary data.</text>
</comment>
<evidence type="ECO:0000313" key="3">
    <source>
        <dbReference type="Proteomes" id="UP001066276"/>
    </source>
</evidence>
<name>A0AAV7RH43_PLEWA</name>
<protein>
    <submittedName>
        <fullName evidence="2">Uncharacterized protein</fullName>
    </submittedName>
</protein>
<dbReference type="EMBL" id="JANPWB010000009">
    <property type="protein sequence ID" value="KAJ1150125.1"/>
    <property type="molecule type" value="Genomic_DNA"/>
</dbReference>
<evidence type="ECO:0000256" key="1">
    <source>
        <dbReference type="SAM" id="MobiDB-lite"/>
    </source>
</evidence>
<keyword evidence="3" id="KW-1185">Reference proteome</keyword>
<dbReference type="Proteomes" id="UP001066276">
    <property type="component" value="Chromosome 5"/>
</dbReference>